<keyword evidence="1" id="KW-1133">Transmembrane helix</keyword>
<dbReference type="InterPro" id="IPR002798">
    <property type="entry name" value="SpoIIM-like"/>
</dbReference>
<keyword evidence="1" id="KW-0812">Transmembrane</keyword>
<feature type="transmembrane region" description="Helical" evidence="1">
    <location>
        <begin position="104"/>
        <end position="128"/>
    </location>
</feature>
<accession>A0A1R1B8V5</accession>
<feature type="transmembrane region" description="Helical" evidence="1">
    <location>
        <begin position="12"/>
        <end position="36"/>
    </location>
</feature>
<dbReference type="STRING" id="1401.BK123_02900"/>
<evidence type="ECO:0000313" key="2">
    <source>
        <dbReference type="EMBL" id="OME96553.1"/>
    </source>
</evidence>
<protein>
    <submittedName>
        <fullName evidence="2">Stage II sporulation protein M</fullName>
    </submittedName>
</protein>
<evidence type="ECO:0000313" key="3">
    <source>
        <dbReference type="Proteomes" id="UP000187074"/>
    </source>
</evidence>
<evidence type="ECO:0000256" key="1">
    <source>
        <dbReference type="SAM" id="Phobius"/>
    </source>
</evidence>
<gene>
    <name evidence="2" type="ORF">BK123_02900</name>
</gene>
<dbReference type="Proteomes" id="UP000187074">
    <property type="component" value="Unassembled WGS sequence"/>
</dbReference>
<feature type="transmembrane region" description="Helical" evidence="1">
    <location>
        <begin position="134"/>
        <end position="154"/>
    </location>
</feature>
<name>A0A1R1B8V5_PAELA</name>
<sequence length="207" mass="23231">MQSFRQAFKDQTMLYVFVGVLFLVGVLFGALMVNALSLEQQQEMARYLNHFFVNVQDGGETMSQSSYWSIAALHLKWIGLIWILGLSVIGLPGILILDFLKGVLIGFTVGYLVGQYSWKGLLFALVSIAPQNLLIIPVLMMCSVAAITFSLYIIRDRFIMNRGGSMVKPFASYAMLTFFMVLLTLGVASFETWVTPAMMRWVTPMLL</sequence>
<reference evidence="2 3" key="1">
    <citation type="submission" date="2016-11" db="EMBL/GenBank/DDBJ databases">
        <title>Paenibacillus species isolates.</title>
        <authorList>
            <person name="Beno S.M."/>
        </authorList>
    </citation>
    <scope>NUCLEOTIDE SEQUENCE [LARGE SCALE GENOMIC DNA]</scope>
    <source>
        <strain evidence="2 3">FSL F4-0100</strain>
    </source>
</reference>
<dbReference type="AlphaFoldDB" id="A0A1R1B8V5"/>
<dbReference type="RefSeq" id="WP_076320913.1">
    <property type="nucleotide sequence ID" value="NZ_BOSB01000002.1"/>
</dbReference>
<dbReference type="InterPro" id="IPR014196">
    <property type="entry name" value="SpoIIM"/>
</dbReference>
<dbReference type="NCBIfam" id="TIGR02831">
    <property type="entry name" value="spo_II_M"/>
    <property type="match status" value="1"/>
</dbReference>
<proteinExistence type="predicted"/>
<dbReference type="EMBL" id="MRTF01000001">
    <property type="protein sequence ID" value="OME96553.1"/>
    <property type="molecule type" value="Genomic_DNA"/>
</dbReference>
<dbReference type="PIRSF" id="PIRSF038973">
    <property type="entry name" value="SpoIIM"/>
    <property type="match status" value="1"/>
</dbReference>
<dbReference type="Pfam" id="PF01944">
    <property type="entry name" value="SpoIIM"/>
    <property type="match status" value="1"/>
</dbReference>
<organism evidence="2 3">
    <name type="scientific">Paenibacillus lautus</name>
    <name type="common">Bacillus lautus</name>
    <dbReference type="NCBI Taxonomy" id="1401"/>
    <lineage>
        <taxon>Bacteria</taxon>
        <taxon>Bacillati</taxon>
        <taxon>Bacillota</taxon>
        <taxon>Bacilli</taxon>
        <taxon>Bacillales</taxon>
        <taxon>Paenibacillaceae</taxon>
        <taxon>Paenibacillus</taxon>
    </lineage>
</organism>
<dbReference type="OrthoDB" id="2065033at2"/>
<feature type="transmembrane region" description="Helical" evidence="1">
    <location>
        <begin position="170"/>
        <end position="190"/>
    </location>
</feature>
<comment type="caution">
    <text evidence="2">The sequence shown here is derived from an EMBL/GenBank/DDBJ whole genome shotgun (WGS) entry which is preliminary data.</text>
</comment>
<keyword evidence="1" id="KW-0472">Membrane</keyword>
<feature type="transmembrane region" description="Helical" evidence="1">
    <location>
        <begin position="77"/>
        <end position="97"/>
    </location>
</feature>